<evidence type="ECO:0000313" key="3">
    <source>
        <dbReference type="EMBL" id="HGT83273.1"/>
    </source>
</evidence>
<name>A0A7J3M325_ARCFL</name>
<dbReference type="CDD" id="cd00293">
    <property type="entry name" value="USP-like"/>
    <property type="match status" value="1"/>
</dbReference>
<protein>
    <submittedName>
        <fullName evidence="3">Universal stress protein</fullName>
    </submittedName>
</protein>
<dbReference type="PRINTS" id="PR01438">
    <property type="entry name" value="UNVRSLSTRESS"/>
</dbReference>
<comment type="caution">
    <text evidence="3">The sequence shown here is derived from an EMBL/GenBank/DDBJ whole genome shotgun (WGS) entry which is preliminary data.</text>
</comment>
<feature type="domain" description="UspA" evidence="2">
    <location>
        <begin position="6"/>
        <end position="144"/>
    </location>
</feature>
<dbReference type="InterPro" id="IPR006016">
    <property type="entry name" value="UspA"/>
</dbReference>
<dbReference type="InterPro" id="IPR006015">
    <property type="entry name" value="Universal_stress_UspA"/>
</dbReference>
<sequence length="170" mass="19570">MEFVWKVLLVINDSEASEKAVECAIDFHLSGLKSKIYVFYIKDEEPVAIPSESLERKKYAPMISKAEKKIIQTTEKLRKAGIDYEVLGYHIGFADEEVKRLDETFKPDLIIYGAEKKSGFKKLIQGRCEEKIVFETNTPVIVVKSKYTPKIKEIVKEVPLLEIREKSRQA</sequence>
<comment type="similarity">
    <text evidence="1">Belongs to the universal stress protein A family.</text>
</comment>
<dbReference type="Pfam" id="PF00582">
    <property type="entry name" value="Usp"/>
    <property type="match status" value="1"/>
</dbReference>
<accession>A0A7J3M325</accession>
<dbReference type="PANTHER" id="PTHR46268">
    <property type="entry name" value="STRESS RESPONSE PROTEIN NHAX"/>
    <property type="match status" value="1"/>
</dbReference>
<dbReference type="SUPFAM" id="SSF52402">
    <property type="entry name" value="Adenine nucleotide alpha hydrolases-like"/>
    <property type="match status" value="1"/>
</dbReference>
<dbReference type="Gene3D" id="3.40.50.620">
    <property type="entry name" value="HUPs"/>
    <property type="match status" value="1"/>
</dbReference>
<evidence type="ECO:0000259" key="2">
    <source>
        <dbReference type="Pfam" id="PF00582"/>
    </source>
</evidence>
<gene>
    <name evidence="3" type="ORF">ENT52_06055</name>
</gene>
<dbReference type="AlphaFoldDB" id="A0A7J3M325"/>
<reference evidence="3" key="1">
    <citation type="journal article" date="2020" name="mSystems">
        <title>Genome- and Community-Level Interaction Insights into Carbon Utilization and Element Cycling Functions of Hydrothermarchaeota in Hydrothermal Sediment.</title>
        <authorList>
            <person name="Zhou Z."/>
            <person name="Liu Y."/>
            <person name="Xu W."/>
            <person name="Pan J."/>
            <person name="Luo Z.H."/>
            <person name="Li M."/>
        </authorList>
    </citation>
    <scope>NUCLEOTIDE SEQUENCE [LARGE SCALE GENOMIC DNA]</scope>
    <source>
        <strain evidence="3">SpSt-587</strain>
    </source>
</reference>
<organism evidence="3">
    <name type="scientific">Archaeoglobus fulgidus</name>
    <dbReference type="NCBI Taxonomy" id="2234"/>
    <lineage>
        <taxon>Archaea</taxon>
        <taxon>Methanobacteriati</taxon>
        <taxon>Methanobacteriota</taxon>
        <taxon>Archaeoglobi</taxon>
        <taxon>Archaeoglobales</taxon>
        <taxon>Archaeoglobaceae</taxon>
        <taxon>Archaeoglobus</taxon>
    </lineage>
</organism>
<dbReference type="InterPro" id="IPR014729">
    <property type="entry name" value="Rossmann-like_a/b/a_fold"/>
</dbReference>
<dbReference type="EMBL" id="DSYZ01000114">
    <property type="protein sequence ID" value="HGT83273.1"/>
    <property type="molecule type" value="Genomic_DNA"/>
</dbReference>
<proteinExistence type="inferred from homology"/>
<dbReference type="PANTHER" id="PTHR46268:SF6">
    <property type="entry name" value="UNIVERSAL STRESS PROTEIN UP12"/>
    <property type="match status" value="1"/>
</dbReference>
<evidence type="ECO:0000256" key="1">
    <source>
        <dbReference type="ARBA" id="ARBA00008791"/>
    </source>
</evidence>